<dbReference type="InterPro" id="IPR001789">
    <property type="entry name" value="Sig_transdc_resp-reg_receiver"/>
</dbReference>
<dbReference type="CDD" id="cd00130">
    <property type="entry name" value="PAS"/>
    <property type="match status" value="5"/>
</dbReference>
<dbReference type="SMART" id="SM00387">
    <property type="entry name" value="HATPase_c"/>
    <property type="match status" value="1"/>
</dbReference>
<evidence type="ECO:0000313" key="28">
    <source>
        <dbReference type="Proteomes" id="UP000199729"/>
    </source>
</evidence>
<dbReference type="Gene3D" id="1.10.287.130">
    <property type="match status" value="1"/>
</dbReference>
<dbReference type="PROSITE" id="PS50894">
    <property type="entry name" value="HPT"/>
    <property type="match status" value="1"/>
</dbReference>
<organism evidence="27 28">
    <name type="scientific">Vitreoscilla filiformis</name>
    <dbReference type="NCBI Taxonomy" id="63"/>
    <lineage>
        <taxon>Bacteria</taxon>
        <taxon>Pseudomonadati</taxon>
        <taxon>Pseudomonadota</taxon>
        <taxon>Betaproteobacteria</taxon>
        <taxon>Neisseriales</taxon>
        <taxon>Neisseriaceae</taxon>
        <taxon>Vitreoscilla</taxon>
    </lineage>
</organism>
<dbReference type="Gene3D" id="3.40.50.2300">
    <property type="match status" value="1"/>
</dbReference>
<feature type="domain" description="PAC" evidence="24">
    <location>
        <begin position="326"/>
        <end position="378"/>
    </location>
</feature>
<dbReference type="SUPFAM" id="SSF47226">
    <property type="entry name" value="Histidine-containing phosphotransfer domain, HPT domain"/>
    <property type="match status" value="1"/>
</dbReference>
<dbReference type="InterPro" id="IPR003661">
    <property type="entry name" value="HisK_dim/P_dom"/>
</dbReference>
<keyword evidence="19" id="KW-0129">CBS domain</keyword>
<dbReference type="PRINTS" id="PR00344">
    <property type="entry name" value="BCTRLSENSOR"/>
</dbReference>
<dbReference type="InterPro" id="IPR011006">
    <property type="entry name" value="CheY-like_superfamily"/>
</dbReference>
<evidence type="ECO:0000259" key="22">
    <source>
        <dbReference type="PROSITE" id="PS50110"/>
    </source>
</evidence>
<dbReference type="FunFam" id="3.30.565.10:FF:000010">
    <property type="entry name" value="Sensor histidine kinase RcsC"/>
    <property type="match status" value="1"/>
</dbReference>
<dbReference type="InterPro" id="IPR036890">
    <property type="entry name" value="HATPase_C_sf"/>
</dbReference>
<dbReference type="InterPro" id="IPR013656">
    <property type="entry name" value="PAS_4"/>
</dbReference>
<feature type="domain" description="Histidine kinase" evidence="21">
    <location>
        <begin position="1415"/>
        <end position="1642"/>
    </location>
</feature>
<dbReference type="Pfam" id="PF00072">
    <property type="entry name" value="Response_reg"/>
    <property type="match status" value="1"/>
</dbReference>
<evidence type="ECO:0000256" key="19">
    <source>
        <dbReference type="PROSITE-ProRule" id="PRU00703"/>
    </source>
</evidence>
<dbReference type="PANTHER" id="PTHR43047:SF78">
    <property type="entry name" value="SENSORY_REGULATORY PROTEIN RPFC"/>
    <property type="match status" value="1"/>
</dbReference>
<sequence length="2030" mass="224316">MVSCPPERPLIEAALLLASRRLSCLPVLDAEGRALGVLTEGRVQSALHQGQPPETPVGAVMGPAFTVPDTCDCETAYRHCLDHNATHLLLVDAQAHVVAVASEGDLRVQMNLGILAGRHTVAEVMAPVSTLPQEARVCDAVECLAPHPERPLVVVDAQGRPVGVLTTRDLRRLFAAQSHASELGLAEVMSTPVYEVTTRTTLNEAAEQMLAQRTRHLVVLDAATQAPVGLVCEHDLTRTMALSLMDNALQKDRALQRAIFNAVPDLLWLKDPDGVFVDCNPRFEQLLGAPHCDIIGRTDEAFVSPELAAFFRANDRRAIALGRPSVNEEALTFASDGHQELTQTIKTPVRDAQGRLLGVLGIGRDITALREAERHYRHLFAHSPAPMLIYERDSLAMVTVNEAFCELYGHAREAVQRMRLPDLFVPEERAAIIALIPQLKGLTNTGQWRHLHCDGHVIHIVARSHDVSYDGRDCRVVVIVDISAQQRRQQRDRQRLALLENLMRGHRRDELLHQLVLDHEALFPDSLCSIMLRSEDGQHMELACAPSLPSDYAHYVRRLPLLADLGSCGPAIMHNTRVITSDLSTDAHWQIAREITARCQLTSCWSEPIPGPQGEALGSFAIYRRTPAQPTEEELEHLAFAAQLASVVLCHLKTLQRLHDSQRRTRNVLDAVPDLLWLSDLDERITACNPALAQLLGRSVGALTGQASSALFPAEAYPALHQGHAEVCQTLAQCTTELWLTSATSDQRGLYEIIHTPLLDEHQQLIGVLGVGRDITLIKVGERAVAERERLIDTMFGQTTDAIVLHDMQTLDIVHFNDSACEGLGYSREAFARLRPKDYQGAWDTETIQAIAQRVLAGEKVRTETSHRRADGSLQHVLLTLRTVTYADRMLLAAVWRDITESKHHEARIQRLNQAYAVLGEVNEAIVRTREAMALFTEICRITVRTGGFRLAWVGGLSAPDANGQRHIVPLAHAGHSEGYIETLRVPFNPAYTGPVNRAMNSGQIGVVADIEQSGLATPWREGTLALGLRSLAALPIEVAGQCQHCLVVYSTTPEYFDAEQIALLTRLAGDIGFALDFIAAEQARHQEQHFREQLIESVAGLFFAIDTQGLLKLWNQQLRLVTGYDEDELRRRPAMDFFEGTDRELIRQRIAQSFVEGSSQVQATLVTRQGERIPYLFVSRRIDIHGEAILVGTGVDISERVRSEQELNRYRQHLEELVATRTAEVERVNARLSREDLRLRAMLALSQCASTLNEEALFREGIRLIVRLTGSQNACLHVIAEDGHSFAQAIWCQHPDCTDTETPPPEPFQAPTLWDRVLHSNRIWRCGSEDEPLCCLPNVERALCVPIFEEGQMRFVICTANKPQAYDSTDEREIALIGADLWRILVRRRIELALEKAKLEAEAANQAKSAFLANMSHEIRTPMNAIIGFAHLLHHDPLTARQVDQLHKIIDAGHHLSQVINDVLDFSKIEASKLTLETADFRLDASVQRMLDMVRERAQAKPLRLDSELATDTPLLLHGDRLRLEQILLNLLSNAVKFTPEGRVCLRVRPLPAPPNAPAEPARHWLRLEVQDTGIGIQEAQMTHLFQPFEQADASTTRRFGGTGLGLAISQRLARLMGGRIGVTSQPGQGSTFWLELPFAPAHTPETLTPTPATATETTASTPAHMADQPLRGLRVLLAEDNPINQEVACTLLNEAGARVSTADNGQIAVTLAARGEVDLILMDMQMPVMDGLQATAAIRALPAPQGRVPIIAMTANAFEEDRRRCLEAGMDDYLAKPVDPDALRRCLSRWKPAARPVPLPPAMTRPIDAQDDVRARLLALSELDVAAALKRVQGQWPLLLRTLQLFLTHYGQTPQQLQEPNLLPPYERLRQLGHSLAGAAATIGATTVYEHARALEHSQPDAVDPTRLPTLAALQLGRSLQRCLSALRQVFVDTAASRATPVPTVAALAEPPRESDPAQVLLHTLLDLLHDHDTAACDLFAQHQAQLTPILGERASLISQAIQSYDFAAAREMLSASLASPTGSTRPD</sequence>
<dbReference type="InterPro" id="IPR005467">
    <property type="entry name" value="His_kinase_dom"/>
</dbReference>
<evidence type="ECO:0000256" key="5">
    <source>
        <dbReference type="ARBA" id="ARBA00022519"/>
    </source>
</evidence>
<evidence type="ECO:0000256" key="12">
    <source>
        <dbReference type="ARBA" id="ARBA00022989"/>
    </source>
</evidence>
<keyword evidence="9" id="KW-0547">Nucleotide-binding</keyword>
<dbReference type="CDD" id="cd00082">
    <property type="entry name" value="HisKA"/>
    <property type="match status" value="1"/>
</dbReference>
<evidence type="ECO:0000256" key="16">
    <source>
        <dbReference type="ARBA" id="ARBA00070152"/>
    </source>
</evidence>
<dbReference type="Pfam" id="PF00989">
    <property type="entry name" value="PAS"/>
    <property type="match status" value="1"/>
</dbReference>
<dbReference type="Pfam" id="PF00512">
    <property type="entry name" value="HisKA"/>
    <property type="match status" value="1"/>
</dbReference>
<dbReference type="InterPro" id="IPR004358">
    <property type="entry name" value="Sig_transdc_His_kin-like_C"/>
</dbReference>
<evidence type="ECO:0000256" key="11">
    <source>
        <dbReference type="ARBA" id="ARBA00022840"/>
    </source>
</evidence>
<dbReference type="SMART" id="SM00091">
    <property type="entry name" value="PAS"/>
    <property type="match status" value="5"/>
</dbReference>
<keyword evidence="11" id="KW-0067">ATP-binding</keyword>
<dbReference type="InterPro" id="IPR003018">
    <property type="entry name" value="GAF"/>
</dbReference>
<dbReference type="SMART" id="SM00448">
    <property type="entry name" value="REC"/>
    <property type="match status" value="1"/>
</dbReference>
<evidence type="ECO:0000256" key="13">
    <source>
        <dbReference type="ARBA" id="ARBA00023012"/>
    </source>
</evidence>
<feature type="domain" description="CBS" evidence="26">
    <location>
        <begin position="124"/>
        <end position="181"/>
    </location>
</feature>
<evidence type="ECO:0000313" key="27">
    <source>
        <dbReference type="EMBL" id="ASM75840.1"/>
    </source>
</evidence>
<dbReference type="CDD" id="cd16922">
    <property type="entry name" value="HATPase_EvgS-ArcB-TorS-like"/>
    <property type="match status" value="1"/>
</dbReference>
<protein>
    <recommendedName>
        <fullName evidence="16">Virulence sensor protein BvgS</fullName>
        <ecNumber evidence="3">2.7.13.3</ecNumber>
    </recommendedName>
</protein>
<dbReference type="InterPro" id="IPR036097">
    <property type="entry name" value="HisK_dim/P_sf"/>
</dbReference>
<dbReference type="Proteomes" id="UP000199729">
    <property type="component" value="Chromosome"/>
</dbReference>
<feature type="domain" description="PAS" evidence="23">
    <location>
        <begin position="372"/>
        <end position="446"/>
    </location>
</feature>
<evidence type="ECO:0000259" key="23">
    <source>
        <dbReference type="PROSITE" id="PS50112"/>
    </source>
</evidence>
<keyword evidence="13" id="KW-0902">Two-component regulatory system</keyword>
<dbReference type="Pfam" id="PF00571">
    <property type="entry name" value="CBS"/>
    <property type="match status" value="3"/>
</dbReference>
<dbReference type="SUPFAM" id="SSF55781">
    <property type="entry name" value="GAF domain-like"/>
    <property type="match status" value="3"/>
</dbReference>
<evidence type="ECO:0000256" key="7">
    <source>
        <dbReference type="ARBA" id="ARBA00022679"/>
    </source>
</evidence>
<dbReference type="SMART" id="SM00065">
    <property type="entry name" value="GAF"/>
    <property type="match status" value="3"/>
</dbReference>
<evidence type="ECO:0000256" key="6">
    <source>
        <dbReference type="ARBA" id="ARBA00022553"/>
    </source>
</evidence>
<feature type="domain" description="PAS" evidence="23">
    <location>
        <begin position="661"/>
        <end position="706"/>
    </location>
</feature>
<dbReference type="Pfam" id="PF02518">
    <property type="entry name" value="HATPase_c"/>
    <property type="match status" value="1"/>
</dbReference>
<dbReference type="Pfam" id="PF13185">
    <property type="entry name" value="GAF_2"/>
    <property type="match status" value="2"/>
</dbReference>
<dbReference type="InterPro" id="IPR046342">
    <property type="entry name" value="CBS_dom_sf"/>
</dbReference>
<evidence type="ECO:0000256" key="8">
    <source>
        <dbReference type="ARBA" id="ARBA00022692"/>
    </source>
</evidence>
<evidence type="ECO:0000256" key="3">
    <source>
        <dbReference type="ARBA" id="ARBA00012438"/>
    </source>
</evidence>
<dbReference type="PROSITE" id="PS50112">
    <property type="entry name" value="PAS"/>
    <property type="match status" value="4"/>
</dbReference>
<dbReference type="GO" id="GO:0006355">
    <property type="term" value="P:regulation of DNA-templated transcription"/>
    <property type="evidence" value="ECO:0007669"/>
    <property type="project" value="InterPro"/>
</dbReference>
<dbReference type="SUPFAM" id="SSF47384">
    <property type="entry name" value="Homodimeric domain of signal transducing histidine kinase"/>
    <property type="match status" value="1"/>
</dbReference>
<dbReference type="SUPFAM" id="SSF55785">
    <property type="entry name" value="PYP-like sensor domain (PAS domain)"/>
    <property type="match status" value="5"/>
</dbReference>
<evidence type="ECO:0000259" key="26">
    <source>
        <dbReference type="PROSITE" id="PS51371"/>
    </source>
</evidence>
<comment type="subcellular location">
    <subcellularLocation>
        <location evidence="2">Cell inner membrane</location>
        <topology evidence="2">Multi-pass membrane protein</topology>
    </subcellularLocation>
</comment>
<feature type="domain" description="CBS" evidence="26">
    <location>
        <begin position="1"/>
        <end position="54"/>
    </location>
</feature>
<comment type="function">
    <text evidence="15">Member of the two-component regulatory system BvgS/BvgA. Phosphorylates BvgA via a four-step phosphorelay in response to environmental signals.</text>
</comment>
<dbReference type="Pfam" id="PF13426">
    <property type="entry name" value="PAS_9"/>
    <property type="match status" value="2"/>
</dbReference>
<dbReference type="PROSITE" id="PS50113">
    <property type="entry name" value="PAC"/>
    <property type="match status" value="2"/>
</dbReference>
<evidence type="ECO:0000256" key="1">
    <source>
        <dbReference type="ARBA" id="ARBA00000085"/>
    </source>
</evidence>
<keyword evidence="12" id="KW-1133">Transmembrane helix</keyword>
<evidence type="ECO:0000256" key="2">
    <source>
        <dbReference type="ARBA" id="ARBA00004429"/>
    </source>
</evidence>
<dbReference type="Gene3D" id="1.20.120.160">
    <property type="entry name" value="HPT domain"/>
    <property type="match status" value="1"/>
</dbReference>
<feature type="domain" description="PAS" evidence="23">
    <location>
        <begin position="1088"/>
        <end position="1159"/>
    </location>
</feature>
<dbReference type="EMBL" id="CP022423">
    <property type="protein sequence ID" value="ASM75840.1"/>
    <property type="molecule type" value="Genomic_DNA"/>
</dbReference>
<dbReference type="EC" id="2.7.13.3" evidence="3"/>
<dbReference type="SUPFAM" id="SSF52172">
    <property type="entry name" value="CheY-like"/>
    <property type="match status" value="1"/>
</dbReference>
<dbReference type="InterPro" id="IPR001610">
    <property type="entry name" value="PAC"/>
</dbReference>
<evidence type="ECO:0000256" key="20">
    <source>
        <dbReference type="SAM" id="Coils"/>
    </source>
</evidence>
<evidence type="ECO:0000256" key="9">
    <source>
        <dbReference type="ARBA" id="ARBA00022741"/>
    </source>
</evidence>
<evidence type="ECO:0000259" key="24">
    <source>
        <dbReference type="PROSITE" id="PS50113"/>
    </source>
</evidence>
<dbReference type="SUPFAM" id="SSF54631">
    <property type="entry name" value="CBS-domain pair"/>
    <property type="match status" value="2"/>
</dbReference>
<evidence type="ECO:0000259" key="21">
    <source>
        <dbReference type="PROSITE" id="PS50109"/>
    </source>
</evidence>
<dbReference type="PANTHER" id="PTHR43047">
    <property type="entry name" value="TWO-COMPONENT HISTIDINE PROTEIN KINASE"/>
    <property type="match status" value="1"/>
</dbReference>
<feature type="domain" description="PAC" evidence="24">
    <location>
        <begin position="1160"/>
        <end position="1210"/>
    </location>
</feature>
<keyword evidence="10" id="KW-0418">Kinase</keyword>
<dbReference type="FunFam" id="1.10.287.130:FF:000004">
    <property type="entry name" value="Ethylene receptor 1"/>
    <property type="match status" value="1"/>
</dbReference>
<dbReference type="GO" id="GO:0005524">
    <property type="term" value="F:ATP binding"/>
    <property type="evidence" value="ECO:0007669"/>
    <property type="project" value="UniProtKB-KW"/>
</dbReference>
<evidence type="ECO:0000256" key="10">
    <source>
        <dbReference type="ARBA" id="ARBA00022777"/>
    </source>
</evidence>
<feature type="domain" description="PAS" evidence="23">
    <location>
        <begin position="252"/>
        <end position="322"/>
    </location>
</feature>
<dbReference type="Gene3D" id="3.30.565.10">
    <property type="entry name" value="Histidine kinase-like ATPase, C-terminal domain"/>
    <property type="match status" value="1"/>
</dbReference>
<dbReference type="Gene3D" id="3.10.580.10">
    <property type="entry name" value="CBS-domain"/>
    <property type="match status" value="2"/>
</dbReference>
<evidence type="ECO:0000256" key="4">
    <source>
        <dbReference type="ARBA" id="ARBA00022475"/>
    </source>
</evidence>
<feature type="domain" description="HPt" evidence="25">
    <location>
        <begin position="1837"/>
        <end position="1936"/>
    </location>
</feature>
<evidence type="ECO:0000256" key="17">
    <source>
        <dbReference type="PROSITE-ProRule" id="PRU00110"/>
    </source>
</evidence>
<keyword evidence="4" id="KW-1003">Cell membrane</keyword>
<dbReference type="SMART" id="SM00116">
    <property type="entry name" value="CBS"/>
    <property type="match status" value="4"/>
</dbReference>
<feature type="modified residue" description="Phosphohistidine" evidence="17">
    <location>
        <position position="1876"/>
    </location>
</feature>
<dbReference type="InterPro" id="IPR000014">
    <property type="entry name" value="PAS"/>
</dbReference>
<feature type="modified residue" description="4-aspartylphosphate" evidence="18">
    <location>
        <position position="1725"/>
    </location>
</feature>
<dbReference type="SMART" id="SM00086">
    <property type="entry name" value="PAC"/>
    <property type="match status" value="5"/>
</dbReference>
<evidence type="ECO:0000256" key="15">
    <source>
        <dbReference type="ARBA" id="ARBA00058004"/>
    </source>
</evidence>
<dbReference type="CDD" id="cd02205">
    <property type="entry name" value="CBS_pair_SF"/>
    <property type="match status" value="2"/>
</dbReference>
<dbReference type="SUPFAM" id="SSF55874">
    <property type="entry name" value="ATPase domain of HSP90 chaperone/DNA topoisomerase II/histidine kinase"/>
    <property type="match status" value="1"/>
</dbReference>
<gene>
    <name evidence="27" type="ORF">VITFI_CDS0061</name>
</gene>
<dbReference type="InterPro" id="IPR029016">
    <property type="entry name" value="GAF-like_dom_sf"/>
</dbReference>
<keyword evidence="6 18" id="KW-0597">Phosphoprotein</keyword>
<keyword evidence="28" id="KW-1185">Reference proteome</keyword>
<dbReference type="InterPro" id="IPR008207">
    <property type="entry name" value="Sig_transdc_His_kin_Hpt_dom"/>
</dbReference>
<keyword evidence="5" id="KW-0997">Cell inner membrane</keyword>
<dbReference type="InterPro" id="IPR013767">
    <property type="entry name" value="PAS_fold"/>
</dbReference>
<dbReference type="Gene3D" id="3.30.450.20">
    <property type="entry name" value="PAS domain"/>
    <property type="match status" value="5"/>
</dbReference>
<proteinExistence type="predicted"/>
<evidence type="ECO:0000256" key="18">
    <source>
        <dbReference type="PROSITE-ProRule" id="PRU00169"/>
    </source>
</evidence>
<feature type="coiled-coil region" evidence="20">
    <location>
        <begin position="1388"/>
        <end position="1415"/>
    </location>
</feature>
<dbReference type="Gene3D" id="3.30.450.40">
    <property type="match status" value="2"/>
</dbReference>
<dbReference type="InterPro" id="IPR003594">
    <property type="entry name" value="HATPase_dom"/>
</dbReference>
<keyword evidence="7" id="KW-0808">Transferase</keyword>
<dbReference type="PROSITE" id="PS51371">
    <property type="entry name" value="CBS"/>
    <property type="match status" value="3"/>
</dbReference>
<keyword evidence="20" id="KW-0175">Coiled coil</keyword>
<name>A0A221KAH9_VITFI</name>
<keyword evidence="8" id="KW-0812">Transmembrane</keyword>
<reference evidence="27 28" key="1">
    <citation type="submission" date="2017-07" db="EMBL/GenBank/DDBJ databases">
        <title>Complete Genome Sequence of the cosmetic ferment Vitreoscilla filiformis (ATCC15551).</title>
        <authorList>
            <person name="Contreras S."/>
            <person name="Sagory-Zalkind P."/>
            <person name="Blanquart H."/>
            <person name="Iltis A."/>
            <person name="Morand S.C."/>
        </authorList>
    </citation>
    <scope>NUCLEOTIDE SEQUENCE [LARGE SCALE GENOMIC DNA]</scope>
    <source>
        <strain evidence="27 28">ATCC 15551</strain>
    </source>
</reference>
<dbReference type="InterPro" id="IPR000700">
    <property type="entry name" value="PAS-assoc_C"/>
</dbReference>
<dbReference type="NCBIfam" id="TIGR00229">
    <property type="entry name" value="sensory_box"/>
    <property type="match status" value="5"/>
</dbReference>
<dbReference type="GO" id="GO:0000155">
    <property type="term" value="F:phosphorelay sensor kinase activity"/>
    <property type="evidence" value="ECO:0007669"/>
    <property type="project" value="InterPro"/>
</dbReference>
<dbReference type="InterPro" id="IPR036641">
    <property type="entry name" value="HPT_dom_sf"/>
</dbReference>
<dbReference type="Pfam" id="PF01590">
    <property type="entry name" value="GAF"/>
    <property type="match status" value="1"/>
</dbReference>
<dbReference type="KEGG" id="vff:VITFI_CDS0061"/>
<feature type="domain" description="CBS" evidence="26">
    <location>
        <begin position="189"/>
        <end position="249"/>
    </location>
</feature>
<dbReference type="InterPro" id="IPR035965">
    <property type="entry name" value="PAS-like_dom_sf"/>
</dbReference>
<evidence type="ECO:0000256" key="14">
    <source>
        <dbReference type="ARBA" id="ARBA00023136"/>
    </source>
</evidence>
<dbReference type="SMART" id="SM00388">
    <property type="entry name" value="HisKA"/>
    <property type="match status" value="1"/>
</dbReference>
<dbReference type="PROSITE" id="PS50110">
    <property type="entry name" value="RESPONSE_REGULATORY"/>
    <property type="match status" value="1"/>
</dbReference>
<evidence type="ECO:0000259" key="25">
    <source>
        <dbReference type="PROSITE" id="PS50894"/>
    </source>
</evidence>
<accession>A0A221KAH9</accession>
<comment type="catalytic activity">
    <reaction evidence="1">
        <text>ATP + protein L-histidine = ADP + protein N-phospho-L-histidine.</text>
        <dbReference type="EC" id="2.7.13.3"/>
    </reaction>
</comment>
<dbReference type="PROSITE" id="PS50109">
    <property type="entry name" value="HIS_KIN"/>
    <property type="match status" value="1"/>
</dbReference>
<dbReference type="Pfam" id="PF08448">
    <property type="entry name" value="PAS_4"/>
    <property type="match status" value="2"/>
</dbReference>
<dbReference type="CDD" id="cd17546">
    <property type="entry name" value="REC_hyHK_CKI1_RcsC-like"/>
    <property type="match status" value="1"/>
</dbReference>
<feature type="domain" description="Response regulatory" evidence="22">
    <location>
        <begin position="1676"/>
        <end position="1793"/>
    </location>
</feature>
<dbReference type="InterPro" id="IPR000644">
    <property type="entry name" value="CBS_dom"/>
</dbReference>
<dbReference type="GO" id="GO:0005886">
    <property type="term" value="C:plasma membrane"/>
    <property type="evidence" value="ECO:0007669"/>
    <property type="project" value="UniProtKB-SubCell"/>
</dbReference>
<keyword evidence="14" id="KW-0472">Membrane</keyword>